<name>A0A2T7NUP1_POMCA</name>
<proteinExistence type="predicted"/>
<dbReference type="Pfam" id="PF08487">
    <property type="entry name" value="VIT"/>
    <property type="match status" value="1"/>
</dbReference>
<dbReference type="EMBL" id="PZQS01000009">
    <property type="protein sequence ID" value="PVD24897.1"/>
    <property type="molecule type" value="Genomic_DNA"/>
</dbReference>
<keyword evidence="5" id="KW-1185">Reference proteome</keyword>
<reference evidence="4 5" key="1">
    <citation type="submission" date="2018-04" db="EMBL/GenBank/DDBJ databases">
        <title>The genome of golden apple snail Pomacea canaliculata provides insight into stress tolerance and invasive adaptation.</title>
        <authorList>
            <person name="Liu C."/>
            <person name="Liu B."/>
            <person name="Ren Y."/>
            <person name="Zhang Y."/>
            <person name="Wang H."/>
            <person name="Li S."/>
            <person name="Jiang F."/>
            <person name="Yin L."/>
            <person name="Zhang G."/>
            <person name="Qian W."/>
            <person name="Fan W."/>
        </authorList>
    </citation>
    <scope>NUCLEOTIDE SEQUENCE [LARGE SCALE GENOMIC DNA]</scope>
    <source>
        <strain evidence="4">SZHN2017</strain>
        <tissue evidence="4">Muscle</tissue>
    </source>
</reference>
<evidence type="ECO:0000259" key="2">
    <source>
        <dbReference type="PROSITE" id="PS50234"/>
    </source>
</evidence>
<evidence type="ECO:0000259" key="3">
    <source>
        <dbReference type="PROSITE" id="PS51468"/>
    </source>
</evidence>
<feature type="region of interest" description="Disordered" evidence="1">
    <location>
        <begin position="540"/>
        <end position="586"/>
    </location>
</feature>
<dbReference type="STRING" id="400727.A0A2T7NUP1"/>
<dbReference type="Proteomes" id="UP000245119">
    <property type="component" value="Linkage Group LG9"/>
</dbReference>
<dbReference type="InterPro" id="IPR013694">
    <property type="entry name" value="VIT"/>
</dbReference>
<dbReference type="InterPro" id="IPR036465">
    <property type="entry name" value="vWFA_dom_sf"/>
</dbReference>
<gene>
    <name evidence="4" type="ORF">C0Q70_15388</name>
</gene>
<organism evidence="4 5">
    <name type="scientific">Pomacea canaliculata</name>
    <name type="common">Golden apple snail</name>
    <dbReference type="NCBI Taxonomy" id="400727"/>
    <lineage>
        <taxon>Eukaryota</taxon>
        <taxon>Metazoa</taxon>
        <taxon>Spiralia</taxon>
        <taxon>Lophotrochozoa</taxon>
        <taxon>Mollusca</taxon>
        <taxon>Gastropoda</taxon>
        <taxon>Caenogastropoda</taxon>
        <taxon>Architaenioglossa</taxon>
        <taxon>Ampullarioidea</taxon>
        <taxon>Ampullariidae</taxon>
        <taxon>Pomacea</taxon>
    </lineage>
</organism>
<dbReference type="InterPro" id="IPR002035">
    <property type="entry name" value="VWF_A"/>
</dbReference>
<dbReference type="PANTHER" id="PTHR10338">
    <property type="entry name" value="INTER-ALPHA-TRYPSIN INHIBITOR HEAVY CHAIN FAMILY MEMBER"/>
    <property type="match status" value="1"/>
</dbReference>
<dbReference type="AlphaFoldDB" id="A0A2T7NUP1"/>
<evidence type="ECO:0000313" key="5">
    <source>
        <dbReference type="Proteomes" id="UP000245119"/>
    </source>
</evidence>
<evidence type="ECO:0008006" key="6">
    <source>
        <dbReference type="Google" id="ProtNLM"/>
    </source>
</evidence>
<dbReference type="PANTHER" id="PTHR10338:SF108">
    <property type="entry name" value="INTER-ALPHA-TRYPSIN INHIBITOR HEAVY CHAIN H4-LIKE PROTEIN"/>
    <property type="match status" value="1"/>
</dbReference>
<dbReference type="SUPFAM" id="SSF53300">
    <property type="entry name" value="vWA-like"/>
    <property type="match status" value="1"/>
</dbReference>
<feature type="compositionally biased region" description="Basic and acidic residues" evidence="1">
    <location>
        <begin position="543"/>
        <end position="556"/>
    </location>
</feature>
<dbReference type="PROSITE" id="PS51468">
    <property type="entry name" value="VIT"/>
    <property type="match status" value="1"/>
</dbReference>
<dbReference type="OrthoDB" id="299997at2759"/>
<feature type="domain" description="VIT" evidence="3">
    <location>
        <begin position="42"/>
        <end position="179"/>
    </location>
</feature>
<feature type="region of interest" description="Disordered" evidence="1">
    <location>
        <begin position="1"/>
        <end position="20"/>
    </location>
</feature>
<dbReference type="Gene3D" id="3.40.50.410">
    <property type="entry name" value="von Willebrand factor, type A domain"/>
    <property type="match status" value="1"/>
</dbReference>
<dbReference type="PROSITE" id="PS50234">
    <property type="entry name" value="VWFA"/>
    <property type="match status" value="1"/>
</dbReference>
<comment type="caution">
    <text evidence="4">The sequence shown here is derived from an EMBL/GenBank/DDBJ whole genome shotgun (WGS) entry which is preliminary data.</text>
</comment>
<sequence length="586" mass="66087">MDLSRDRQIEGQRELERRKNTFKEKQRVREREIGRRDGLKEEKRMIAVYHLRKFAPRITSLHACTDIKYRFATTRITSHVINPTNQTREAVFDITLPNDAFISNFTLGLGGEVYVGVVEERDSALNKFAVDSVQGRTSGGQGTYDHVLYINPGHPVDDMRVDVTIEENREITFLHVPPIRSGLLTDAPKTDTNSLVRILRPNARQAHVSYHPSVRHQQLQGASRHGLSGLFTVHYDVSRRPDAGELLVPIQLEAKTPLDRAQLLTFYFTDTNIDSAFARALRFLNEESTVKGENTLIIFLTDGRPTRGETSREAILSNVRQQNLKNITVYGLAFGQDADWPLVKRLASQTDGVGRRIYQDADAALQIHGFYSEVSSLLLTRVKALYVENEVEGESLTKTFLNKYFNGSELLVAGKLINLNQTSLKVLVQATGSTGNINLTVTPEPDVPELDLAASCRLMSVEDLAQIAEKMWAYLTIRQMLQRRVGEDDEDVQKKQELKAKAVQLSLKYKFVTPVTSLVVRKPDTEELAYLQEDDSDIIDDADLPKRTSDLPRAQETELQANTSERLTQRPTGLDDGAVGYMKPTY</sequence>
<accession>A0A2T7NUP1</accession>
<dbReference type="SMART" id="SM00609">
    <property type="entry name" value="VIT"/>
    <property type="match status" value="1"/>
</dbReference>
<evidence type="ECO:0000313" key="4">
    <source>
        <dbReference type="EMBL" id="PVD24897.1"/>
    </source>
</evidence>
<feature type="domain" description="VWFA" evidence="2">
    <location>
        <begin position="271"/>
        <end position="374"/>
    </location>
</feature>
<protein>
    <recommendedName>
        <fullName evidence="6">VWFA domain-containing protein</fullName>
    </recommendedName>
</protein>
<evidence type="ECO:0000256" key="1">
    <source>
        <dbReference type="SAM" id="MobiDB-lite"/>
    </source>
</evidence>
<dbReference type="Pfam" id="PF00092">
    <property type="entry name" value="VWA"/>
    <property type="match status" value="1"/>
</dbReference>
<dbReference type="InterPro" id="IPR050934">
    <property type="entry name" value="ITIH"/>
</dbReference>
<feature type="compositionally biased region" description="Polar residues" evidence="1">
    <location>
        <begin position="557"/>
        <end position="571"/>
    </location>
</feature>